<proteinExistence type="predicted"/>
<accession>A0A6G9AKR0</accession>
<feature type="domain" description="Putative auto-transporter adhesin head GIN" evidence="1">
    <location>
        <begin position="33"/>
        <end position="176"/>
    </location>
</feature>
<dbReference type="Gene3D" id="2.160.20.120">
    <property type="match status" value="1"/>
</dbReference>
<sequence length="178" mass="18847">MQKHTSLGTLILLLVTLVKGYGQATETRSIQSFDGIKTDGLVQVYLQQAEKEGLQLSVKGIGLKDIITNVENNVLTVKTEGDYNGEEIKVYVTYRQLKSIAVGGASKLFGKSTIKSKTLAIATSGAGDAFLTVDVDDLQIAMTGAGNLTIGGRAKSEKIVTTGPINGRLNKSGLITTK</sequence>
<dbReference type="Proteomes" id="UP000501802">
    <property type="component" value="Chromosome"/>
</dbReference>
<evidence type="ECO:0000313" key="2">
    <source>
        <dbReference type="EMBL" id="QIP12924.1"/>
    </source>
</evidence>
<keyword evidence="3" id="KW-1185">Reference proteome</keyword>
<dbReference type="Pfam" id="PF10988">
    <property type="entry name" value="DUF2807"/>
    <property type="match status" value="1"/>
</dbReference>
<dbReference type="KEGG" id="spib:G8759_09970"/>
<dbReference type="AlphaFoldDB" id="A0A6G9AKR0"/>
<dbReference type="RefSeq" id="WP_167207497.1">
    <property type="nucleotide sequence ID" value="NZ_CP050063.1"/>
</dbReference>
<evidence type="ECO:0000259" key="1">
    <source>
        <dbReference type="Pfam" id="PF10988"/>
    </source>
</evidence>
<dbReference type="EMBL" id="CP050063">
    <property type="protein sequence ID" value="QIP12924.1"/>
    <property type="molecule type" value="Genomic_DNA"/>
</dbReference>
<gene>
    <name evidence="2" type="ORF">G8759_09970</name>
</gene>
<organism evidence="2 3">
    <name type="scientific">Spirosoma aureum</name>
    <dbReference type="NCBI Taxonomy" id="2692134"/>
    <lineage>
        <taxon>Bacteria</taxon>
        <taxon>Pseudomonadati</taxon>
        <taxon>Bacteroidota</taxon>
        <taxon>Cytophagia</taxon>
        <taxon>Cytophagales</taxon>
        <taxon>Cytophagaceae</taxon>
        <taxon>Spirosoma</taxon>
    </lineage>
</organism>
<reference evidence="2 3" key="1">
    <citation type="submission" date="2020-03" db="EMBL/GenBank/DDBJ databases">
        <authorList>
            <person name="Kim M.K."/>
        </authorList>
    </citation>
    <scope>NUCLEOTIDE SEQUENCE [LARGE SCALE GENOMIC DNA]</scope>
    <source>
        <strain evidence="2 3">BT328</strain>
    </source>
</reference>
<protein>
    <submittedName>
        <fullName evidence="2">DUF2807 domain-containing protein</fullName>
    </submittedName>
</protein>
<name>A0A6G9AKR0_9BACT</name>
<dbReference type="InterPro" id="IPR021255">
    <property type="entry name" value="DUF2807"/>
</dbReference>
<evidence type="ECO:0000313" key="3">
    <source>
        <dbReference type="Proteomes" id="UP000501802"/>
    </source>
</evidence>